<comment type="caution">
    <text evidence="1">The sequence shown here is derived from an EMBL/GenBank/DDBJ whole genome shotgun (WGS) entry which is preliminary data.</text>
</comment>
<proteinExistence type="predicted"/>
<keyword evidence="2" id="KW-1185">Reference proteome</keyword>
<evidence type="ECO:0000313" key="2">
    <source>
        <dbReference type="Proteomes" id="UP001497680"/>
    </source>
</evidence>
<dbReference type="EMBL" id="MU394288">
    <property type="protein sequence ID" value="KAI6091179.1"/>
    <property type="molecule type" value="Genomic_DNA"/>
</dbReference>
<evidence type="ECO:0000313" key="1">
    <source>
        <dbReference type="EMBL" id="KAI6091179.1"/>
    </source>
</evidence>
<organism evidence="1 2">
    <name type="scientific">Hypoxylon rubiginosum</name>
    <dbReference type="NCBI Taxonomy" id="110542"/>
    <lineage>
        <taxon>Eukaryota</taxon>
        <taxon>Fungi</taxon>
        <taxon>Dikarya</taxon>
        <taxon>Ascomycota</taxon>
        <taxon>Pezizomycotina</taxon>
        <taxon>Sordariomycetes</taxon>
        <taxon>Xylariomycetidae</taxon>
        <taxon>Xylariales</taxon>
        <taxon>Hypoxylaceae</taxon>
        <taxon>Hypoxylon</taxon>
    </lineage>
</organism>
<sequence>MDVPDVSKLHAQDDNKNKSEASQGPSIEKIQELLMAKDDTSRFVGLALLKSVLDNSPELQEEKGVIVSLWNSISPKFLDRLLRTGTHSGSEQKNSKEIFDLAVAVVHTFAVLLPDEARQDIKLISRVPRLAIAILYSPKETTPVIIETLLTLVTVPEGAKAFIDLDIDEWTPLIEIAPEHPHVLTIFIWAWEKGTTNLEDDQSREVVRDKIDKGIQAFVSSFIGTDATSLLEFISHVLRNLDERLIPRDPKWLGSVAKLMRNLSTNRPNAASRSAYTNCAGALLLIYPESTPQLLFLDETDSSKPFSYLFINLILTDLRATLPSLLAKLNDPDYPQISQRLTSALDILTAFIGQLIAWMEELDNPTPNTDSAQWLRMPPDLVLKLSTSIGEALSVTMEYLRDRWDASVAGAQGLHPEARAGNAHTEFGSRKTLAWDTKDESAATDAFILSAIRAVALWVRDDDGDVLRKEAAGLMDMLMELYQNSGSVASQPNGLDYRLPVLAALEGVLRTWNGIEAFNSHGGWRVMSRDMLKVLEESSTSISLPKADLIRGSRIALVLQIVIEDEGSTSEDWMGIVTAVAAYDVPTIGDESNDTRALLDFQVDVLQLAATLLANASAGMRKRFIHSAGAIRGIAEQLKGRVEDGGDAAGGLEDVLTTLAI</sequence>
<accession>A0ACC0DEI8</accession>
<reference evidence="1 2" key="1">
    <citation type="journal article" date="2022" name="New Phytol.">
        <title>Ecological generalism drives hyperdiversity of secondary metabolite gene clusters in xylarialean endophytes.</title>
        <authorList>
            <person name="Franco M.E.E."/>
            <person name="Wisecaver J.H."/>
            <person name="Arnold A.E."/>
            <person name="Ju Y.M."/>
            <person name="Slot J.C."/>
            <person name="Ahrendt S."/>
            <person name="Moore L.P."/>
            <person name="Eastman K.E."/>
            <person name="Scott K."/>
            <person name="Konkel Z."/>
            <person name="Mondo S.J."/>
            <person name="Kuo A."/>
            <person name="Hayes R.D."/>
            <person name="Haridas S."/>
            <person name="Andreopoulos B."/>
            <person name="Riley R."/>
            <person name="LaButti K."/>
            <person name="Pangilinan J."/>
            <person name="Lipzen A."/>
            <person name="Amirebrahimi M."/>
            <person name="Yan J."/>
            <person name="Adam C."/>
            <person name="Keymanesh K."/>
            <person name="Ng V."/>
            <person name="Louie K."/>
            <person name="Northen T."/>
            <person name="Drula E."/>
            <person name="Henrissat B."/>
            <person name="Hsieh H.M."/>
            <person name="Youens-Clark K."/>
            <person name="Lutzoni F."/>
            <person name="Miadlikowska J."/>
            <person name="Eastwood D.C."/>
            <person name="Hamelin R.C."/>
            <person name="Grigoriev I.V."/>
            <person name="U'Ren J.M."/>
        </authorList>
    </citation>
    <scope>NUCLEOTIDE SEQUENCE [LARGE SCALE GENOMIC DNA]</scope>
    <source>
        <strain evidence="1 2">ER1909</strain>
    </source>
</reference>
<protein>
    <submittedName>
        <fullName evidence="1">DUF1941-domain-containing protein</fullName>
    </submittedName>
</protein>
<name>A0ACC0DEI8_9PEZI</name>
<gene>
    <name evidence="1" type="ORF">F4821DRAFT_212934</name>
</gene>
<dbReference type="Proteomes" id="UP001497680">
    <property type="component" value="Unassembled WGS sequence"/>
</dbReference>